<evidence type="ECO:0000256" key="1">
    <source>
        <dbReference type="SAM" id="MobiDB-lite"/>
    </source>
</evidence>
<keyword evidence="2" id="KW-1185">Reference proteome</keyword>
<dbReference type="Gene3D" id="3.40.50.1110">
    <property type="entry name" value="SGNH hydrolase"/>
    <property type="match status" value="1"/>
</dbReference>
<dbReference type="GeneID" id="107120502"/>
<dbReference type="Proteomes" id="UP000694871">
    <property type="component" value="Unplaced"/>
</dbReference>
<gene>
    <name evidence="3" type="primary">LOC107120502</name>
</gene>
<evidence type="ECO:0000313" key="2">
    <source>
        <dbReference type="Proteomes" id="UP000694871"/>
    </source>
</evidence>
<reference evidence="3" key="1">
    <citation type="submission" date="2025-08" db="UniProtKB">
        <authorList>
            <consortium name="RefSeq"/>
        </authorList>
    </citation>
    <scope>IDENTIFICATION</scope>
</reference>
<feature type="compositionally biased region" description="Basic and acidic residues" evidence="1">
    <location>
        <begin position="88"/>
        <end position="116"/>
    </location>
</feature>
<sequence length="327" mass="36256">MLPTKRSNSSSLIICAAPAKKVPEPPVSNDDSKKPPILKALEAVVAAGRLGLLGPTAMAAVEAMPDLEVQSCDGKVGQGTPSSIPLLGEKEEEKAGKEEGRKERKEEEKIVNKEGNTDVAVTPPVNGTGSSSCTIKDIWICGDYVISLSKRRSQFSVGTKQLGFSASVAYVTWRGIPTMKWDDLLPNLHQLYHQCRFPSIIVIHLGENDLRVDSSHSLVTKMQNDLVILQKAFQDVVIIWSSLLPKGVWKLSKKVQVLESKRNDINCKMEEFCNENGMHYFLHPLLTHPLFIRQNQLFTRQNTLSKQGADVFITGLRQFLSTFLNCD</sequence>
<dbReference type="InterPro" id="IPR036514">
    <property type="entry name" value="SGNH_hydro_sf"/>
</dbReference>
<dbReference type="SUPFAM" id="SSF52266">
    <property type="entry name" value="SGNH hydrolase"/>
    <property type="match status" value="1"/>
</dbReference>
<name>A0ABM1KYB7_GEKJA</name>
<accession>A0ABM1KYB7</accession>
<protein>
    <submittedName>
        <fullName evidence="3">Uncharacterized protein LOC107120502</fullName>
    </submittedName>
</protein>
<evidence type="ECO:0000313" key="3">
    <source>
        <dbReference type="RefSeq" id="XP_015278704.1"/>
    </source>
</evidence>
<feature type="region of interest" description="Disordered" evidence="1">
    <location>
        <begin position="72"/>
        <end position="125"/>
    </location>
</feature>
<dbReference type="RefSeq" id="XP_015278704.1">
    <property type="nucleotide sequence ID" value="XM_015423218.1"/>
</dbReference>
<proteinExistence type="predicted"/>
<organism evidence="2 3">
    <name type="scientific">Gekko japonicus</name>
    <name type="common">Schlegel's Japanese gecko</name>
    <dbReference type="NCBI Taxonomy" id="146911"/>
    <lineage>
        <taxon>Eukaryota</taxon>
        <taxon>Metazoa</taxon>
        <taxon>Chordata</taxon>
        <taxon>Craniata</taxon>
        <taxon>Vertebrata</taxon>
        <taxon>Euteleostomi</taxon>
        <taxon>Lepidosauria</taxon>
        <taxon>Squamata</taxon>
        <taxon>Bifurcata</taxon>
        <taxon>Gekkota</taxon>
        <taxon>Gekkonidae</taxon>
        <taxon>Gekkoninae</taxon>
        <taxon>Gekko</taxon>
    </lineage>
</organism>